<sequence length="74" mass="8541">MDLFDVRLDKPQEFIQVARRGGQDICGVVIFRFANRFAYVISDDCVTVSQFFQVILNVVDVQRVTFQRGLLLIT</sequence>
<evidence type="ECO:0000313" key="2">
    <source>
        <dbReference type="Proteomes" id="UP000254785"/>
    </source>
</evidence>
<dbReference type="Proteomes" id="UP000254785">
    <property type="component" value="Unassembled WGS sequence"/>
</dbReference>
<protein>
    <submittedName>
        <fullName evidence="1">Uncharacterized protein</fullName>
    </submittedName>
</protein>
<proteinExistence type="predicted"/>
<gene>
    <name evidence="1" type="ORF">NCTC9117_04204</name>
</gene>
<reference evidence="1 2" key="1">
    <citation type="submission" date="2018-06" db="EMBL/GenBank/DDBJ databases">
        <authorList>
            <consortium name="Pathogen Informatics"/>
            <person name="Doyle S."/>
        </authorList>
    </citation>
    <scope>NUCLEOTIDE SEQUENCE [LARGE SCALE GENOMIC DNA]</scope>
    <source>
        <strain evidence="1 2">NCTC9117</strain>
    </source>
</reference>
<organism evidence="1 2">
    <name type="scientific">Escherichia coli</name>
    <dbReference type="NCBI Taxonomy" id="562"/>
    <lineage>
        <taxon>Bacteria</taxon>
        <taxon>Pseudomonadati</taxon>
        <taxon>Pseudomonadota</taxon>
        <taxon>Gammaproteobacteria</taxon>
        <taxon>Enterobacterales</taxon>
        <taxon>Enterobacteriaceae</taxon>
        <taxon>Escherichia</taxon>
    </lineage>
</organism>
<evidence type="ECO:0000313" key="1">
    <source>
        <dbReference type="EMBL" id="STJ81634.1"/>
    </source>
</evidence>
<name>A0A376YAV5_ECOLX</name>
<dbReference type="AlphaFoldDB" id="A0A376YAV5"/>
<accession>A0A376YAV5</accession>
<dbReference type="EMBL" id="UGDC01000003">
    <property type="protein sequence ID" value="STJ81634.1"/>
    <property type="molecule type" value="Genomic_DNA"/>
</dbReference>